<dbReference type="PANTHER" id="PTHR45884:SF2">
    <property type="entry name" value="N-ACETYLTRANSFERASE ECO"/>
    <property type="match status" value="1"/>
</dbReference>
<dbReference type="OrthoDB" id="428854at2759"/>
<proteinExistence type="predicted"/>
<dbReference type="GO" id="GO:0061733">
    <property type="term" value="F:protein-lysine-acetyltransferase activity"/>
    <property type="evidence" value="ECO:0007669"/>
    <property type="project" value="TreeGrafter"/>
</dbReference>
<dbReference type="GO" id="GO:0007064">
    <property type="term" value="P:mitotic sister chromatid cohesion"/>
    <property type="evidence" value="ECO:0007669"/>
    <property type="project" value="TreeGrafter"/>
</dbReference>
<name>A0A9N9IPY9_9GLOM</name>
<dbReference type="GO" id="GO:0005634">
    <property type="term" value="C:nucleus"/>
    <property type="evidence" value="ECO:0007669"/>
    <property type="project" value="TreeGrafter"/>
</dbReference>
<comment type="caution">
    <text evidence="1">The sequence shown here is derived from an EMBL/GenBank/DDBJ whole genome shotgun (WGS) entry which is preliminary data.</text>
</comment>
<feature type="non-terminal residue" evidence="1">
    <location>
        <position position="1"/>
    </location>
</feature>
<accession>A0A9N9IPY9</accession>
<feature type="non-terminal residue" evidence="1">
    <location>
        <position position="127"/>
    </location>
</feature>
<sequence length="127" mass="14729">CHMLYSRGTVEDEVVHAKYHKAVVRGITYTHEIMLKQFPDDNSRVMLLVYNQSNPFEKRKVYFIKMGDAKELSEQKLDQCKIYLYVTDKKKVEGCVITEPITRAYKISRSDDSTQVEKMQVGTSNNG</sequence>
<evidence type="ECO:0000313" key="2">
    <source>
        <dbReference type="Proteomes" id="UP000789396"/>
    </source>
</evidence>
<dbReference type="EMBL" id="CAJVPZ010032985">
    <property type="protein sequence ID" value="CAG8743213.1"/>
    <property type="molecule type" value="Genomic_DNA"/>
</dbReference>
<dbReference type="PANTHER" id="PTHR45884">
    <property type="entry name" value="N-ACETYLTRANSFERASE ECO"/>
    <property type="match status" value="1"/>
</dbReference>
<gene>
    <name evidence="1" type="ORF">RFULGI_LOCUS13032</name>
</gene>
<organism evidence="1 2">
    <name type="scientific">Racocetra fulgida</name>
    <dbReference type="NCBI Taxonomy" id="60492"/>
    <lineage>
        <taxon>Eukaryota</taxon>
        <taxon>Fungi</taxon>
        <taxon>Fungi incertae sedis</taxon>
        <taxon>Mucoromycota</taxon>
        <taxon>Glomeromycotina</taxon>
        <taxon>Glomeromycetes</taxon>
        <taxon>Diversisporales</taxon>
        <taxon>Gigasporaceae</taxon>
        <taxon>Racocetra</taxon>
    </lineage>
</organism>
<reference evidence="1" key="1">
    <citation type="submission" date="2021-06" db="EMBL/GenBank/DDBJ databases">
        <authorList>
            <person name="Kallberg Y."/>
            <person name="Tangrot J."/>
            <person name="Rosling A."/>
        </authorList>
    </citation>
    <scope>NUCLEOTIDE SEQUENCE</scope>
    <source>
        <strain evidence="1">IN212</strain>
    </source>
</reference>
<protein>
    <submittedName>
        <fullName evidence="1">1299_t:CDS:1</fullName>
    </submittedName>
</protein>
<dbReference type="GO" id="GO:0000785">
    <property type="term" value="C:chromatin"/>
    <property type="evidence" value="ECO:0007669"/>
    <property type="project" value="TreeGrafter"/>
</dbReference>
<evidence type="ECO:0000313" key="1">
    <source>
        <dbReference type="EMBL" id="CAG8743213.1"/>
    </source>
</evidence>
<keyword evidence="2" id="KW-1185">Reference proteome</keyword>
<dbReference type="AlphaFoldDB" id="A0A9N9IPY9"/>
<dbReference type="Proteomes" id="UP000789396">
    <property type="component" value="Unassembled WGS sequence"/>
</dbReference>